<reference evidence="1" key="1">
    <citation type="journal article" date="2022" name="bioRxiv">
        <title>Sequencing and chromosome-scale assembly of the giantPleurodeles waltlgenome.</title>
        <authorList>
            <person name="Brown T."/>
            <person name="Elewa A."/>
            <person name="Iarovenko S."/>
            <person name="Subramanian E."/>
            <person name="Araus A.J."/>
            <person name="Petzold A."/>
            <person name="Susuki M."/>
            <person name="Suzuki K.-i.T."/>
            <person name="Hayashi T."/>
            <person name="Toyoda A."/>
            <person name="Oliveira C."/>
            <person name="Osipova E."/>
            <person name="Leigh N.D."/>
            <person name="Simon A."/>
            <person name="Yun M.H."/>
        </authorList>
    </citation>
    <scope>NUCLEOTIDE SEQUENCE</scope>
    <source>
        <strain evidence="1">20211129_DDA</strain>
        <tissue evidence="1">Liver</tissue>
    </source>
</reference>
<keyword evidence="2" id="KW-1185">Reference proteome</keyword>
<name>A0AAV7S102_PLEWA</name>
<protein>
    <submittedName>
        <fullName evidence="1">Uncharacterized protein</fullName>
    </submittedName>
</protein>
<organism evidence="1 2">
    <name type="scientific">Pleurodeles waltl</name>
    <name type="common">Iberian ribbed newt</name>
    <dbReference type="NCBI Taxonomy" id="8319"/>
    <lineage>
        <taxon>Eukaryota</taxon>
        <taxon>Metazoa</taxon>
        <taxon>Chordata</taxon>
        <taxon>Craniata</taxon>
        <taxon>Vertebrata</taxon>
        <taxon>Euteleostomi</taxon>
        <taxon>Amphibia</taxon>
        <taxon>Batrachia</taxon>
        <taxon>Caudata</taxon>
        <taxon>Salamandroidea</taxon>
        <taxon>Salamandridae</taxon>
        <taxon>Pleurodelinae</taxon>
        <taxon>Pleurodeles</taxon>
    </lineage>
</organism>
<sequence>MGKFSFFIERLCELHCGLRSGAPRSSDLFIRGSQGQINVRTNVRHQAMTRMFSVPLVPGKYGYPKSHVYFLAKTGNHPLQENVKAFRNELSWCLLAVKTALWELH</sequence>
<evidence type="ECO:0000313" key="2">
    <source>
        <dbReference type="Proteomes" id="UP001066276"/>
    </source>
</evidence>
<dbReference type="Proteomes" id="UP001066276">
    <property type="component" value="Chromosome 5"/>
</dbReference>
<dbReference type="EMBL" id="JANPWB010000009">
    <property type="protein sequence ID" value="KAJ1157860.1"/>
    <property type="molecule type" value="Genomic_DNA"/>
</dbReference>
<dbReference type="AlphaFoldDB" id="A0AAV7S102"/>
<accession>A0AAV7S102</accession>
<comment type="caution">
    <text evidence="1">The sequence shown here is derived from an EMBL/GenBank/DDBJ whole genome shotgun (WGS) entry which is preliminary data.</text>
</comment>
<gene>
    <name evidence="1" type="ORF">NDU88_010557</name>
</gene>
<evidence type="ECO:0000313" key="1">
    <source>
        <dbReference type="EMBL" id="KAJ1157860.1"/>
    </source>
</evidence>
<proteinExistence type="predicted"/>